<dbReference type="InterPro" id="IPR036412">
    <property type="entry name" value="HAD-like_sf"/>
</dbReference>
<name>A0ABQ7IIP1_9HELO</name>
<dbReference type="GeneID" id="62233552"/>
<feature type="compositionally biased region" description="Basic residues" evidence="1">
    <location>
        <begin position="12"/>
        <end position="23"/>
    </location>
</feature>
<keyword evidence="3" id="KW-1185">Reference proteome</keyword>
<accession>A0ABQ7IIP1</accession>
<feature type="compositionally biased region" description="Pro residues" evidence="1">
    <location>
        <begin position="31"/>
        <end position="40"/>
    </location>
</feature>
<evidence type="ECO:0000256" key="1">
    <source>
        <dbReference type="SAM" id="MobiDB-lite"/>
    </source>
</evidence>
<proteinExistence type="predicted"/>
<comment type="caution">
    <text evidence="2">The sequence shown here is derived from an EMBL/GenBank/DDBJ whole genome shotgun (WGS) entry which is preliminary data.</text>
</comment>
<protein>
    <submittedName>
        <fullName evidence="2">Uncharacterized protein</fullName>
    </submittedName>
</protein>
<dbReference type="RefSeq" id="XP_038809081.1">
    <property type="nucleotide sequence ID" value="XM_038954401.1"/>
</dbReference>
<evidence type="ECO:0000313" key="3">
    <source>
        <dbReference type="Proteomes" id="UP000783213"/>
    </source>
</evidence>
<gene>
    <name evidence="2" type="ORF">EAE98_006778</name>
</gene>
<dbReference type="Proteomes" id="UP000783213">
    <property type="component" value="Unassembled WGS sequence"/>
</dbReference>
<feature type="region of interest" description="Disordered" evidence="1">
    <location>
        <begin position="1"/>
        <end position="76"/>
    </location>
</feature>
<evidence type="ECO:0000313" key="2">
    <source>
        <dbReference type="EMBL" id="KAF7925553.1"/>
    </source>
</evidence>
<dbReference type="SUPFAM" id="SSF56784">
    <property type="entry name" value="HAD-like"/>
    <property type="match status" value="1"/>
</dbReference>
<sequence>MTFSTDPPNPRHPLRFHRHRSKIARLIPPTSSTPPIPSLLPPHSLQKSNPISTPPPRISHNPRQKHQSHTPLHPRNAPPQEVLRCWFRVSWWGCVNRRESYEWVMRVLGLDPEECVMVMVHTNDLKGAREVFCRRWTDDINEDQEVIECKMMRIWRI</sequence>
<reference evidence="2 3" key="1">
    <citation type="journal article" date="2020" name="Genome Biol. Evol.">
        <title>Comparative genomics of Sclerotiniaceae.</title>
        <authorList>
            <person name="Valero Jimenez C.A."/>
            <person name="Steentjes M."/>
            <person name="Scholten O.E."/>
            <person name="Van Kan J.A.L."/>
        </authorList>
    </citation>
    <scope>NUCLEOTIDE SEQUENCE [LARGE SCALE GENOMIC DNA]</scope>
    <source>
        <strain evidence="2 3">B1</strain>
    </source>
</reference>
<dbReference type="EMBL" id="RCSX01000015">
    <property type="protein sequence ID" value="KAF7925553.1"/>
    <property type="molecule type" value="Genomic_DNA"/>
</dbReference>
<organism evidence="2 3">
    <name type="scientific">Botrytis deweyae</name>
    <dbReference type="NCBI Taxonomy" id="2478750"/>
    <lineage>
        <taxon>Eukaryota</taxon>
        <taxon>Fungi</taxon>
        <taxon>Dikarya</taxon>
        <taxon>Ascomycota</taxon>
        <taxon>Pezizomycotina</taxon>
        <taxon>Leotiomycetes</taxon>
        <taxon>Helotiales</taxon>
        <taxon>Sclerotiniaceae</taxon>
        <taxon>Botrytis</taxon>
    </lineage>
</organism>